<dbReference type="InterPro" id="IPR038718">
    <property type="entry name" value="SNF2-like_sf"/>
</dbReference>
<dbReference type="InterPro" id="IPR014001">
    <property type="entry name" value="Helicase_ATP-bd"/>
</dbReference>
<dbReference type="EMBL" id="ML978122">
    <property type="protein sequence ID" value="KAF2103369.1"/>
    <property type="molecule type" value="Genomic_DNA"/>
</dbReference>
<dbReference type="InterPro" id="IPR000330">
    <property type="entry name" value="SNF2_N"/>
</dbReference>
<dbReference type="Pfam" id="PF00271">
    <property type="entry name" value="Helicase_C"/>
    <property type="match status" value="1"/>
</dbReference>
<dbReference type="InterPro" id="IPR027417">
    <property type="entry name" value="P-loop_NTPase"/>
</dbReference>
<evidence type="ECO:0000313" key="8">
    <source>
        <dbReference type="Proteomes" id="UP000799772"/>
    </source>
</evidence>
<dbReference type="GO" id="GO:0006281">
    <property type="term" value="P:DNA repair"/>
    <property type="evidence" value="ECO:0007669"/>
    <property type="project" value="TreeGrafter"/>
</dbReference>
<evidence type="ECO:0000256" key="3">
    <source>
        <dbReference type="ARBA" id="ARBA00022801"/>
    </source>
</evidence>
<comment type="caution">
    <text evidence="7">The sequence shown here is derived from an EMBL/GenBank/DDBJ whole genome shotgun (WGS) entry which is preliminary data.</text>
</comment>
<dbReference type="GO" id="GO:0008094">
    <property type="term" value="F:ATP-dependent activity, acting on DNA"/>
    <property type="evidence" value="ECO:0007669"/>
    <property type="project" value="TreeGrafter"/>
</dbReference>
<feature type="domain" description="Helicase C-terminal" evidence="6">
    <location>
        <begin position="330"/>
        <end position="500"/>
    </location>
</feature>
<dbReference type="Proteomes" id="UP000799772">
    <property type="component" value="Unassembled WGS sequence"/>
</dbReference>
<dbReference type="GO" id="GO:0005634">
    <property type="term" value="C:nucleus"/>
    <property type="evidence" value="ECO:0007669"/>
    <property type="project" value="UniProtKB-SubCell"/>
</dbReference>
<evidence type="ECO:0000259" key="6">
    <source>
        <dbReference type="PROSITE" id="PS51194"/>
    </source>
</evidence>
<dbReference type="InterPro" id="IPR002464">
    <property type="entry name" value="DNA/RNA_helicase_DEAH_CS"/>
</dbReference>
<sequence length="507" mass="57286">MESEKVLLRVYPVSVTSILRYFLSYIYRANNYCFIFFGHNLTCGRYINNVSGILRHEAPPPFSGGIVSDHMGLGKSLSMIALMASDLEQHFKLSSDNAVTDERQVSATLLVVPSALLGSWEAQIAEHLQPRSLILRRHHSKSRVKTIDDISECHLVISTFETIASEWRRPSNAKSILFSVEWHRIILDEAHCIRNSTTATSRAACALKARSRWAVTGTPIQNKLSDLASLLRFLRIYPYADRITFDSDIVQKWKDAAEDVAIDRLKKLLSYVMLRRSGSAIQLPARHDRIEYLHFTHEERIHYDSARAQAIQAIDEQLQDETHGRPSYVNVLQRVNALRKICNLGIASMAPVAEVPCSISGSSKVSEWCQHSASAGIQSVRLDGKVTPKNRATALKRLREEPEIKVLLLSMSCGAVGLTLTAASRAFLFEPHWNPTMEEQALARIHRIGQTREVTTVRYVIKDSYEEHVVKVQDRKKSLAEILFSKGKASERDLTISRLHHLRSLLD</sequence>
<comment type="subcellular location">
    <subcellularLocation>
        <location evidence="1">Nucleus</location>
    </subcellularLocation>
</comment>
<keyword evidence="8" id="KW-1185">Reference proteome</keyword>
<dbReference type="CDD" id="cd18008">
    <property type="entry name" value="DEXDc_SHPRH-like"/>
    <property type="match status" value="1"/>
</dbReference>
<organism evidence="7 8">
    <name type="scientific">Rhizodiscina lignyota</name>
    <dbReference type="NCBI Taxonomy" id="1504668"/>
    <lineage>
        <taxon>Eukaryota</taxon>
        <taxon>Fungi</taxon>
        <taxon>Dikarya</taxon>
        <taxon>Ascomycota</taxon>
        <taxon>Pezizomycotina</taxon>
        <taxon>Dothideomycetes</taxon>
        <taxon>Pleosporomycetidae</taxon>
        <taxon>Aulographales</taxon>
        <taxon>Rhizodiscinaceae</taxon>
        <taxon>Rhizodiscina</taxon>
    </lineage>
</organism>
<dbReference type="Gene3D" id="3.40.50.300">
    <property type="entry name" value="P-loop containing nucleotide triphosphate hydrolases"/>
    <property type="match status" value="1"/>
</dbReference>
<gene>
    <name evidence="7" type="ORF">NA57DRAFT_32953</name>
</gene>
<evidence type="ECO:0000313" key="7">
    <source>
        <dbReference type="EMBL" id="KAF2103369.1"/>
    </source>
</evidence>
<dbReference type="GO" id="GO:0005524">
    <property type="term" value="F:ATP binding"/>
    <property type="evidence" value="ECO:0007669"/>
    <property type="project" value="UniProtKB-KW"/>
</dbReference>
<dbReference type="CDD" id="cd18793">
    <property type="entry name" value="SF2_C_SNF"/>
    <property type="match status" value="1"/>
</dbReference>
<keyword evidence="4" id="KW-0067">ATP-binding</keyword>
<dbReference type="PROSITE" id="PS51194">
    <property type="entry name" value="HELICASE_CTER"/>
    <property type="match status" value="1"/>
</dbReference>
<evidence type="ECO:0000256" key="4">
    <source>
        <dbReference type="ARBA" id="ARBA00022840"/>
    </source>
</evidence>
<name>A0A9P4IPM4_9PEZI</name>
<accession>A0A9P4IPM4</accession>
<dbReference type="Gene3D" id="3.40.50.10810">
    <property type="entry name" value="Tandem AAA-ATPase domain"/>
    <property type="match status" value="1"/>
</dbReference>
<evidence type="ECO:0000256" key="2">
    <source>
        <dbReference type="ARBA" id="ARBA00022741"/>
    </source>
</evidence>
<proteinExistence type="predicted"/>
<dbReference type="AlphaFoldDB" id="A0A9P4IPM4"/>
<keyword evidence="3" id="KW-0378">Hydrolase</keyword>
<evidence type="ECO:0000256" key="1">
    <source>
        <dbReference type="ARBA" id="ARBA00004123"/>
    </source>
</evidence>
<dbReference type="GO" id="GO:0016787">
    <property type="term" value="F:hydrolase activity"/>
    <property type="evidence" value="ECO:0007669"/>
    <property type="project" value="UniProtKB-KW"/>
</dbReference>
<dbReference type="PROSITE" id="PS51192">
    <property type="entry name" value="HELICASE_ATP_BIND_1"/>
    <property type="match status" value="1"/>
</dbReference>
<keyword evidence="2" id="KW-0547">Nucleotide-binding</keyword>
<dbReference type="PROSITE" id="PS00690">
    <property type="entry name" value="DEAH_ATP_HELICASE"/>
    <property type="match status" value="1"/>
</dbReference>
<dbReference type="InterPro" id="IPR050628">
    <property type="entry name" value="SNF2_RAD54_helicase_TF"/>
</dbReference>
<dbReference type="Pfam" id="PF00176">
    <property type="entry name" value="SNF2-rel_dom"/>
    <property type="match status" value="1"/>
</dbReference>
<dbReference type="SUPFAM" id="SSF52540">
    <property type="entry name" value="P-loop containing nucleoside triphosphate hydrolases"/>
    <property type="match status" value="2"/>
</dbReference>
<dbReference type="InterPro" id="IPR049730">
    <property type="entry name" value="SNF2/RAD54-like_C"/>
</dbReference>
<dbReference type="SMART" id="SM00490">
    <property type="entry name" value="HELICc"/>
    <property type="match status" value="1"/>
</dbReference>
<protein>
    <submittedName>
        <fullName evidence="7">Uncharacterized protein</fullName>
    </submittedName>
</protein>
<feature type="domain" description="Helicase ATP-binding" evidence="5">
    <location>
        <begin position="56"/>
        <end position="237"/>
    </location>
</feature>
<dbReference type="PANTHER" id="PTHR45626:SF22">
    <property type="entry name" value="DNA REPAIR PROTEIN RAD5"/>
    <property type="match status" value="1"/>
</dbReference>
<dbReference type="PANTHER" id="PTHR45626">
    <property type="entry name" value="TRANSCRIPTION TERMINATION FACTOR 2-RELATED"/>
    <property type="match status" value="1"/>
</dbReference>
<dbReference type="SMART" id="SM00487">
    <property type="entry name" value="DEXDc"/>
    <property type="match status" value="1"/>
</dbReference>
<dbReference type="InterPro" id="IPR001650">
    <property type="entry name" value="Helicase_C-like"/>
</dbReference>
<reference evidence="7" key="1">
    <citation type="journal article" date="2020" name="Stud. Mycol.">
        <title>101 Dothideomycetes genomes: a test case for predicting lifestyles and emergence of pathogens.</title>
        <authorList>
            <person name="Haridas S."/>
            <person name="Albert R."/>
            <person name="Binder M."/>
            <person name="Bloem J."/>
            <person name="Labutti K."/>
            <person name="Salamov A."/>
            <person name="Andreopoulos B."/>
            <person name="Baker S."/>
            <person name="Barry K."/>
            <person name="Bills G."/>
            <person name="Bluhm B."/>
            <person name="Cannon C."/>
            <person name="Castanera R."/>
            <person name="Culley D."/>
            <person name="Daum C."/>
            <person name="Ezra D."/>
            <person name="Gonzalez J."/>
            <person name="Henrissat B."/>
            <person name="Kuo A."/>
            <person name="Liang C."/>
            <person name="Lipzen A."/>
            <person name="Lutzoni F."/>
            <person name="Magnuson J."/>
            <person name="Mondo S."/>
            <person name="Nolan M."/>
            <person name="Ohm R."/>
            <person name="Pangilinan J."/>
            <person name="Park H.-J."/>
            <person name="Ramirez L."/>
            <person name="Alfaro M."/>
            <person name="Sun H."/>
            <person name="Tritt A."/>
            <person name="Yoshinaga Y."/>
            <person name="Zwiers L.-H."/>
            <person name="Turgeon B."/>
            <person name="Goodwin S."/>
            <person name="Spatafora J."/>
            <person name="Crous P."/>
            <person name="Grigoriev I."/>
        </authorList>
    </citation>
    <scope>NUCLEOTIDE SEQUENCE</scope>
    <source>
        <strain evidence="7">CBS 133067</strain>
    </source>
</reference>
<evidence type="ECO:0000259" key="5">
    <source>
        <dbReference type="PROSITE" id="PS51192"/>
    </source>
</evidence>
<dbReference type="OrthoDB" id="448448at2759"/>